<dbReference type="CDD" id="cd00293">
    <property type="entry name" value="USP-like"/>
    <property type="match status" value="1"/>
</dbReference>
<accession>A0A7D5TCC0</accession>
<dbReference type="InterPro" id="IPR006016">
    <property type="entry name" value="UspA"/>
</dbReference>
<dbReference type="Gene3D" id="3.40.50.620">
    <property type="entry name" value="HUPs"/>
    <property type="match status" value="1"/>
</dbReference>
<reference evidence="3 4" key="1">
    <citation type="submission" date="2020-07" db="EMBL/GenBank/DDBJ databases">
        <title>Halosimplex litoreum sp. nov. and Halosimplex rubrum sp. nov., isolated from different salt environments.</title>
        <authorList>
            <person name="Cui H."/>
        </authorList>
    </citation>
    <scope>NUCLEOTIDE SEQUENCE [LARGE SCALE GENOMIC DNA]</scope>
    <source>
        <strain evidence="3 4">R2</strain>
    </source>
</reference>
<dbReference type="OrthoDB" id="105697at2157"/>
<sequence length="143" mass="15249">MYDEILYPTDGSDGADAALEHALTLATAMDATLRVLYVVDTTYLGSGAAEATTVESLRTASEEVVAETVETVTDRGVEATGEIREGEPYREILADAEETGVDAVVMGTHGRRGLDRYLLGSVTEKVVRAADVPVLTVRLAEED</sequence>
<dbReference type="PRINTS" id="PR01438">
    <property type="entry name" value="UNVRSLSTRESS"/>
</dbReference>
<dbReference type="InterPro" id="IPR014729">
    <property type="entry name" value="Rossmann-like_a/b/a_fold"/>
</dbReference>
<dbReference type="KEGG" id="hpel:HZS54_23845"/>
<dbReference type="GeneID" id="56085692"/>
<dbReference type="PANTHER" id="PTHR46268">
    <property type="entry name" value="STRESS RESPONSE PROTEIN NHAX"/>
    <property type="match status" value="1"/>
</dbReference>
<dbReference type="Pfam" id="PF00582">
    <property type="entry name" value="Usp"/>
    <property type="match status" value="1"/>
</dbReference>
<name>A0A7D5TCC0_9EURY</name>
<evidence type="ECO:0000313" key="4">
    <source>
        <dbReference type="Proteomes" id="UP000509346"/>
    </source>
</evidence>
<dbReference type="AlphaFoldDB" id="A0A7D5TCC0"/>
<organism evidence="3 4">
    <name type="scientific">Halosimplex pelagicum</name>
    <dbReference type="NCBI Taxonomy" id="869886"/>
    <lineage>
        <taxon>Archaea</taxon>
        <taxon>Methanobacteriati</taxon>
        <taxon>Methanobacteriota</taxon>
        <taxon>Stenosarchaea group</taxon>
        <taxon>Halobacteria</taxon>
        <taxon>Halobacteriales</taxon>
        <taxon>Haloarculaceae</taxon>
        <taxon>Halosimplex</taxon>
    </lineage>
</organism>
<proteinExistence type="inferred from homology"/>
<dbReference type="SUPFAM" id="SSF52402">
    <property type="entry name" value="Adenine nucleotide alpha hydrolases-like"/>
    <property type="match status" value="1"/>
</dbReference>
<feature type="domain" description="UspA" evidence="2">
    <location>
        <begin position="1"/>
        <end position="138"/>
    </location>
</feature>
<protein>
    <submittedName>
        <fullName evidence="3">Universal stress protein</fullName>
    </submittedName>
</protein>
<evidence type="ECO:0000259" key="2">
    <source>
        <dbReference type="Pfam" id="PF00582"/>
    </source>
</evidence>
<keyword evidence="4" id="KW-1185">Reference proteome</keyword>
<comment type="similarity">
    <text evidence="1">Belongs to the universal stress protein A family.</text>
</comment>
<evidence type="ECO:0000256" key="1">
    <source>
        <dbReference type="ARBA" id="ARBA00008791"/>
    </source>
</evidence>
<evidence type="ECO:0000313" key="3">
    <source>
        <dbReference type="EMBL" id="QLH84490.1"/>
    </source>
</evidence>
<dbReference type="RefSeq" id="WP_179919573.1">
    <property type="nucleotide sequence ID" value="NZ_CP058909.1"/>
</dbReference>
<dbReference type="InterPro" id="IPR006015">
    <property type="entry name" value="Universal_stress_UspA"/>
</dbReference>
<dbReference type="PANTHER" id="PTHR46268:SF6">
    <property type="entry name" value="UNIVERSAL STRESS PROTEIN UP12"/>
    <property type="match status" value="1"/>
</dbReference>
<gene>
    <name evidence="3" type="ORF">HZS54_23845</name>
</gene>
<dbReference type="Proteomes" id="UP000509346">
    <property type="component" value="Chromosome"/>
</dbReference>
<dbReference type="EMBL" id="CP058909">
    <property type="protein sequence ID" value="QLH84490.1"/>
    <property type="molecule type" value="Genomic_DNA"/>
</dbReference>